<sequence length="400" mass="41000">MMETFSGAAAAPRVPPRLVALFACGSGLSVANVYYAQPLLGSLAADFAISPAAVGGVITATQAGSILALLLLVPLGDRLDRRRLMLVQALLLALALGCVALARQTPLLLAGMLAVGLLGTAMTQGLIASAASAADATEHGRVVGAAQGGVVIGLLLARVLAGLVADAAGWRWVYVLSAAAMLALAALLWTALPAQARARSDLSYGDLLLSMLHLLRRERMLQIRGVIAMLMFAAFSMFWSALVLPLSAAPHALSHTAIGAFGLVGVAGALAAGKAGGWADRGLGQRATGIALGLLVLAWLPLGMLHRSLWLLGLGIVLLDIGAQAIQVLNQSMIFRSRPDAHSRLVGCYMLFYAVGSGAGALAATAMYAAAGWSGVCWLGAGVSALAALFWALSLRWTPA</sequence>
<evidence type="ECO:0000313" key="7">
    <source>
        <dbReference type="Proteomes" id="UP000819052"/>
    </source>
</evidence>
<feature type="transmembrane region" description="Helical" evidence="4">
    <location>
        <begin position="376"/>
        <end position="395"/>
    </location>
</feature>
<protein>
    <submittedName>
        <fullName evidence="6">MFS transporter</fullName>
    </submittedName>
</protein>
<feature type="domain" description="Major facilitator superfamily (MFS) profile" evidence="5">
    <location>
        <begin position="18"/>
        <end position="399"/>
    </location>
</feature>
<gene>
    <name evidence="6" type="ORF">F1609_08250</name>
</gene>
<evidence type="ECO:0000256" key="1">
    <source>
        <dbReference type="ARBA" id="ARBA00022692"/>
    </source>
</evidence>
<feature type="transmembrane region" description="Helical" evidence="4">
    <location>
        <begin position="308"/>
        <end position="329"/>
    </location>
</feature>
<dbReference type="Gene3D" id="1.20.1250.20">
    <property type="entry name" value="MFS general substrate transporter like domains"/>
    <property type="match status" value="1"/>
</dbReference>
<dbReference type="SUPFAM" id="SSF103473">
    <property type="entry name" value="MFS general substrate transporter"/>
    <property type="match status" value="1"/>
</dbReference>
<feature type="transmembrane region" description="Helical" evidence="4">
    <location>
        <begin position="171"/>
        <end position="192"/>
    </location>
</feature>
<proteinExistence type="predicted"/>
<evidence type="ECO:0000256" key="3">
    <source>
        <dbReference type="ARBA" id="ARBA00023136"/>
    </source>
</evidence>
<feature type="transmembrane region" description="Helical" evidence="4">
    <location>
        <begin position="84"/>
        <end position="102"/>
    </location>
</feature>
<organism evidence="6 7">
    <name type="scientific">Massilia aquatica</name>
    <dbReference type="NCBI Taxonomy" id="2609000"/>
    <lineage>
        <taxon>Bacteria</taxon>
        <taxon>Pseudomonadati</taxon>
        <taxon>Pseudomonadota</taxon>
        <taxon>Betaproteobacteria</taxon>
        <taxon>Burkholderiales</taxon>
        <taxon>Oxalobacteraceae</taxon>
        <taxon>Telluria group</taxon>
        <taxon>Massilia</taxon>
    </lineage>
</organism>
<name>A0ABX0M507_9BURK</name>
<feature type="transmembrane region" description="Helical" evidence="4">
    <location>
        <begin position="142"/>
        <end position="165"/>
    </location>
</feature>
<dbReference type="EMBL" id="VVIW01000003">
    <property type="protein sequence ID" value="NHZ40150.1"/>
    <property type="molecule type" value="Genomic_DNA"/>
</dbReference>
<dbReference type="Pfam" id="PF07690">
    <property type="entry name" value="MFS_1"/>
    <property type="match status" value="1"/>
</dbReference>
<dbReference type="PROSITE" id="PS50850">
    <property type="entry name" value="MFS"/>
    <property type="match status" value="1"/>
</dbReference>
<dbReference type="PANTHER" id="PTHR42910">
    <property type="entry name" value="TRANSPORTER SCO4007-RELATED"/>
    <property type="match status" value="1"/>
</dbReference>
<dbReference type="Proteomes" id="UP000819052">
    <property type="component" value="Unassembled WGS sequence"/>
</dbReference>
<feature type="transmembrane region" description="Helical" evidence="4">
    <location>
        <begin position="283"/>
        <end position="302"/>
    </location>
</feature>
<keyword evidence="3 4" id="KW-0472">Membrane</keyword>
<feature type="transmembrane region" description="Helical" evidence="4">
    <location>
        <begin position="350"/>
        <end position="370"/>
    </location>
</feature>
<feature type="transmembrane region" description="Helical" evidence="4">
    <location>
        <begin position="226"/>
        <end position="246"/>
    </location>
</feature>
<evidence type="ECO:0000256" key="2">
    <source>
        <dbReference type="ARBA" id="ARBA00022989"/>
    </source>
</evidence>
<feature type="transmembrane region" description="Helical" evidence="4">
    <location>
        <begin position="108"/>
        <end position="130"/>
    </location>
</feature>
<reference evidence="6 7" key="1">
    <citation type="submission" date="2019-09" db="EMBL/GenBank/DDBJ databases">
        <title>Taxonomy of Antarctic Massilia spp.: description of Massilia rubra sp. nov., Massilia aquatica sp. nov., Massilia mucilaginosa sp. nov., Massilia frigida sp. nov. isolated from streams, lakes and regoliths.</title>
        <authorList>
            <person name="Holochova P."/>
            <person name="Sedlacek I."/>
            <person name="Kralova S."/>
            <person name="Maslanova I."/>
            <person name="Busse H.-J."/>
            <person name="Stankova E."/>
            <person name="Vrbovska V."/>
            <person name="Kovarovic V."/>
            <person name="Bartak M."/>
            <person name="Svec P."/>
            <person name="Pantucek R."/>
        </authorList>
    </citation>
    <scope>NUCLEOTIDE SEQUENCE [LARGE SCALE GENOMIC DNA]</scope>
    <source>
        <strain evidence="6 7">CCM 8693</strain>
    </source>
</reference>
<feature type="transmembrane region" description="Helical" evidence="4">
    <location>
        <begin position="252"/>
        <end position="271"/>
    </location>
</feature>
<keyword evidence="2 4" id="KW-1133">Transmembrane helix</keyword>
<evidence type="ECO:0000259" key="5">
    <source>
        <dbReference type="PROSITE" id="PS50850"/>
    </source>
</evidence>
<dbReference type="InterPro" id="IPR020846">
    <property type="entry name" value="MFS_dom"/>
</dbReference>
<dbReference type="PANTHER" id="PTHR42910:SF1">
    <property type="entry name" value="MAJOR FACILITATOR SUPERFAMILY (MFS) PROFILE DOMAIN-CONTAINING PROTEIN"/>
    <property type="match status" value="1"/>
</dbReference>
<comment type="caution">
    <text evidence="6">The sequence shown here is derived from an EMBL/GenBank/DDBJ whole genome shotgun (WGS) entry which is preliminary data.</text>
</comment>
<evidence type="ECO:0000313" key="6">
    <source>
        <dbReference type="EMBL" id="NHZ40150.1"/>
    </source>
</evidence>
<feature type="transmembrane region" description="Helical" evidence="4">
    <location>
        <begin position="47"/>
        <end position="72"/>
    </location>
</feature>
<evidence type="ECO:0000256" key="4">
    <source>
        <dbReference type="SAM" id="Phobius"/>
    </source>
</evidence>
<dbReference type="InterPro" id="IPR036259">
    <property type="entry name" value="MFS_trans_sf"/>
</dbReference>
<dbReference type="InterPro" id="IPR011701">
    <property type="entry name" value="MFS"/>
</dbReference>
<keyword evidence="7" id="KW-1185">Reference proteome</keyword>
<keyword evidence="1 4" id="KW-0812">Transmembrane</keyword>
<accession>A0ABX0M507</accession>